<evidence type="ECO:0000259" key="1">
    <source>
        <dbReference type="PROSITE" id="PS50222"/>
    </source>
</evidence>
<name>A0A918BTN5_9ACTN</name>
<evidence type="ECO:0000313" key="2">
    <source>
        <dbReference type="EMBL" id="GGQ88904.1"/>
    </source>
</evidence>
<dbReference type="AlphaFoldDB" id="A0A918BTN5"/>
<dbReference type="PROSITE" id="PS50222">
    <property type="entry name" value="EF_HAND_2"/>
    <property type="match status" value="1"/>
</dbReference>
<dbReference type="SUPFAM" id="SSF47473">
    <property type="entry name" value="EF-hand"/>
    <property type="match status" value="1"/>
</dbReference>
<protein>
    <recommendedName>
        <fullName evidence="1">EF-hand domain-containing protein</fullName>
    </recommendedName>
</protein>
<evidence type="ECO:0000313" key="3">
    <source>
        <dbReference type="Proteomes" id="UP000620156"/>
    </source>
</evidence>
<dbReference type="InterPro" id="IPR011992">
    <property type="entry name" value="EF-hand-dom_pair"/>
</dbReference>
<comment type="caution">
    <text evidence="2">The sequence shown here is derived from an EMBL/GenBank/DDBJ whole genome shotgun (WGS) entry which is preliminary data.</text>
</comment>
<dbReference type="Gene3D" id="1.10.238.10">
    <property type="entry name" value="EF-hand"/>
    <property type="match status" value="1"/>
</dbReference>
<keyword evidence="3" id="KW-1185">Reference proteome</keyword>
<sequence>MFPVVSPRMHPGPWAAIWAGQGPRPRCFRADGQGEAVSDKCERTTNTADIVETAARKVFECYDVDGDGLVTADEYRKVAVLGSHESLTSTAPHVAKLPA</sequence>
<dbReference type="GO" id="GO:0005509">
    <property type="term" value="F:calcium ion binding"/>
    <property type="evidence" value="ECO:0007669"/>
    <property type="project" value="InterPro"/>
</dbReference>
<dbReference type="EMBL" id="BMQK01000030">
    <property type="protein sequence ID" value="GGQ88904.1"/>
    <property type="molecule type" value="Genomic_DNA"/>
</dbReference>
<dbReference type="Proteomes" id="UP000620156">
    <property type="component" value="Unassembled WGS sequence"/>
</dbReference>
<reference evidence="2" key="1">
    <citation type="journal article" date="2014" name="Int. J. Syst. Evol. Microbiol.">
        <title>Complete genome sequence of Corynebacterium casei LMG S-19264T (=DSM 44701T), isolated from a smear-ripened cheese.</title>
        <authorList>
            <consortium name="US DOE Joint Genome Institute (JGI-PGF)"/>
            <person name="Walter F."/>
            <person name="Albersmeier A."/>
            <person name="Kalinowski J."/>
            <person name="Ruckert C."/>
        </authorList>
    </citation>
    <scope>NUCLEOTIDE SEQUENCE</scope>
    <source>
        <strain evidence="2">JCM 3131</strain>
    </source>
</reference>
<proteinExistence type="predicted"/>
<dbReference type="InterPro" id="IPR018247">
    <property type="entry name" value="EF_Hand_1_Ca_BS"/>
</dbReference>
<reference evidence="2" key="2">
    <citation type="submission" date="2020-09" db="EMBL/GenBank/DDBJ databases">
        <authorList>
            <person name="Sun Q."/>
            <person name="Ohkuma M."/>
        </authorList>
    </citation>
    <scope>NUCLEOTIDE SEQUENCE</scope>
    <source>
        <strain evidence="2">JCM 3131</strain>
    </source>
</reference>
<accession>A0A918BTN5</accession>
<dbReference type="InterPro" id="IPR002048">
    <property type="entry name" value="EF_hand_dom"/>
</dbReference>
<dbReference type="PROSITE" id="PS00018">
    <property type="entry name" value="EF_HAND_1"/>
    <property type="match status" value="1"/>
</dbReference>
<feature type="domain" description="EF-hand" evidence="1">
    <location>
        <begin position="50"/>
        <end position="85"/>
    </location>
</feature>
<organism evidence="2 3">
    <name type="scientific">Streptomyces ruber</name>
    <dbReference type="NCBI Taxonomy" id="83378"/>
    <lineage>
        <taxon>Bacteria</taxon>
        <taxon>Bacillati</taxon>
        <taxon>Actinomycetota</taxon>
        <taxon>Actinomycetes</taxon>
        <taxon>Kitasatosporales</taxon>
        <taxon>Streptomycetaceae</taxon>
        <taxon>Streptomyces</taxon>
    </lineage>
</organism>
<gene>
    <name evidence="2" type="ORF">GCM10010145_68000</name>
</gene>